<comment type="similarity">
    <text evidence="2">Belongs to the SusD family.</text>
</comment>
<dbReference type="AlphaFoldDB" id="A0A134B821"/>
<dbReference type="GO" id="GO:0009279">
    <property type="term" value="C:cell outer membrane"/>
    <property type="evidence" value="ECO:0007669"/>
    <property type="project" value="UniProtKB-SubCell"/>
</dbReference>
<dbReference type="PROSITE" id="PS51257">
    <property type="entry name" value="PROKAR_LIPOPROTEIN"/>
    <property type="match status" value="1"/>
</dbReference>
<feature type="domain" description="RagB/SusD" evidence="6">
    <location>
        <begin position="365"/>
        <end position="527"/>
    </location>
</feature>
<dbReference type="InterPro" id="IPR011990">
    <property type="entry name" value="TPR-like_helical_dom_sf"/>
</dbReference>
<accession>A0A134B821</accession>
<evidence type="ECO:0000256" key="5">
    <source>
        <dbReference type="ARBA" id="ARBA00023237"/>
    </source>
</evidence>
<dbReference type="OrthoDB" id="5694214at2"/>
<dbReference type="InterPro" id="IPR012944">
    <property type="entry name" value="SusD_RagB_dom"/>
</dbReference>
<dbReference type="Proteomes" id="UP000070224">
    <property type="component" value="Unassembled WGS sequence"/>
</dbReference>
<reference evidence="9" key="1">
    <citation type="submission" date="2016-01" db="EMBL/GenBank/DDBJ databases">
        <authorList>
            <person name="Mitreva M."/>
            <person name="Pepin K.H."/>
            <person name="Mihindukulasuriya K.A."/>
            <person name="Fulton R."/>
            <person name="Fronick C."/>
            <person name="O'Laughlin M."/>
            <person name="Miner T."/>
            <person name="Herter B."/>
            <person name="Rosa B.A."/>
            <person name="Cordes M."/>
            <person name="Tomlinson C."/>
            <person name="Wollam A."/>
            <person name="Palsikar V.B."/>
            <person name="Mardis E.R."/>
            <person name="Wilson R.K."/>
        </authorList>
    </citation>
    <scope>NUCLEOTIDE SEQUENCE [LARGE SCALE GENOMIC DNA]</scope>
    <source>
        <strain evidence="9">KA00683</strain>
    </source>
</reference>
<dbReference type="PATRIC" id="fig|322095.3.peg.1156"/>
<dbReference type="Pfam" id="PF07980">
    <property type="entry name" value="SusD_RagB"/>
    <property type="match status" value="1"/>
</dbReference>
<proteinExistence type="inferred from homology"/>
<keyword evidence="4" id="KW-0472">Membrane</keyword>
<dbReference type="Pfam" id="PF14322">
    <property type="entry name" value="SusD-like_3"/>
    <property type="match status" value="1"/>
</dbReference>
<dbReference type="CDD" id="cd08977">
    <property type="entry name" value="SusD"/>
    <property type="match status" value="1"/>
</dbReference>
<keyword evidence="3" id="KW-0732">Signal</keyword>
<dbReference type="InterPro" id="IPR033985">
    <property type="entry name" value="SusD-like_N"/>
</dbReference>
<evidence type="ECO:0000259" key="6">
    <source>
        <dbReference type="Pfam" id="PF07980"/>
    </source>
</evidence>
<organism evidence="8 9">
    <name type="scientific">Porphyromonas somerae</name>
    <dbReference type="NCBI Taxonomy" id="322095"/>
    <lineage>
        <taxon>Bacteria</taxon>
        <taxon>Pseudomonadati</taxon>
        <taxon>Bacteroidota</taxon>
        <taxon>Bacteroidia</taxon>
        <taxon>Bacteroidales</taxon>
        <taxon>Porphyromonadaceae</taxon>
        <taxon>Porphyromonas</taxon>
    </lineage>
</organism>
<dbReference type="Gene3D" id="1.25.40.390">
    <property type="match status" value="1"/>
</dbReference>
<name>A0A134B821_9PORP</name>
<keyword evidence="9" id="KW-1185">Reference proteome</keyword>
<evidence type="ECO:0000313" key="9">
    <source>
        <dbReference type="Proteomes" id="UP000070224"/>
    </source>
</evidence>
<keyword evidence="5" id="KW-0998">Cell outer membrane</keyword>
<dbReference type="SUPFAM" id="SSF48452">
    <property type="entry name" value="TPR-like"/>
    <property type="match status" value="1"/>
</dbReference>
<evidence type="ECO:0000313" key="8">
    <source>
        <dbReference type="EMBL" id="KXB76082.1"/>
    </source>
</evidence>
<dbReference type="Gene3D" id="1.25.40.10">
    <property type="entry name" value="Tetratricopeptide repeat domain"/>
    <property type="match status" value="1"/>
</dbReference>
<comment type="caution">
    <text evidence="8">The sequence shown here is derived from an EMBL/GenBank/DDBJ whole genome shotgun (WGS) entry which is preliminary data.</text>
</comment>
<dbReference type="RefSeq" id="WP_060935464.1">
    <property type="nucleotide sequence ID" value="NZ_KQ960446.1"/>
</dbReference>
<protein>
    <submittedName>
        <fullName evidence="8">SusD family protein</fullName>
    </submittedName>
</protein>
<evidence type="ECO:0000256" key="1">
    <source>
        <dbReference type="ARBA" id="ARBA00004442"/>
    </source>
</evidence>
<evidence type="ECO:0000259" key="7">
    <source>
        <dbReference type="Pfam" id="PF14322"/>
    </source>
</evidence>
<dbReference type="EMBL" id="LSDK01000079">
    <property type="protein sequence ID" value="KXB76082.1"/>
    <property type="molecule type" value="Genomic_DNA"/>
</dbReference>
<dbReference type="STRING" id="322095.HMPREF3185_01171"/>
<evidence type="ECO:0000256" key="4">
    <source>
        <dbReference type="ARBA" id="ARBA00023136"/>
    </source>
</evidence>
<dbReference type="Gene3D" id="1.10.3780.10">
    <property type="entry name" value="SusD-like"/>
    <property type="match status" value="1"/>
</dbReference>
<evidence type="ECO:0000256" key="3">
    <source>
        <dbReference type="ARBA" id="ARBA00022729"/>
    </source>
</evidence>
<feature type="domain" description="SusD-like N-terminal" evidence="7">
    <location>
        <begin position="130"/>
        <end position="244"/>
    </location>
</feature>
<sequence>MTTDKKILRRGLTALSLVTALGLSSCTKDLDRFPTNGETSQTIYNSPAKTFQAFAKVYGAFALSGNGGKNEDGNGGDIAGIDEGASDFVRGLFNLQELPTETAICAWGDGGVPDLHAMSWSSSNPIIRGLYYRSIYQIKLASEFLKNTESQASDATVRTYRAEARFLRAYQYWVLIDLFGNPPFVDESTPTGKVYPRQISRSELFNYIESELKAIESDLKTPKAGDYGRADQAAAWALLSRLYLNAEVYTGTERYADAATYAEKVISSGKYSLHSTYANLFLADNNLSNPEVILSINYDGKKSQNWGGMTFLINSSTGGTAKAVTGVAMGVNGGWQGNRATKGLLDLFGANKATDKRCLMTAAATTDITSVTNFDQGVYVHKFRNVTSTGANGSDGDQCDADFPLFRLAELYLNYAEAAVRGKANTATGLQYLNLVRARAYGATTGNYSALPSLDEMLAERGRELYWEGHRRTDLIRFGKFVSADYVWPWKAGVKAGAASQAYRTLYPIPADDIQANPEKLKQNTGY</sequence>
<comment type="subcellular location">
    <subcellularLocation>
        <location evidence="1">Cell outer membrane</location>
    </subcellularLocation>
</comment>
<evidence type="ECO:0000256" key="2">
    <source>
        <dbReference type="ARBA" id="ARBA00006275"/>
    </source>
</evidence>
<gene>
    <name evidence="8" type="ORF">HMPREF3185_01171</name>
</gene>